<dbReference type="Proteomes" id="UP000054166">
    <property type="component" value="Unassembled WGS sequence"/>
</dbReference>
<evidence type="ECO:0000313" key="1">
    <source>
        <dbReference type="EMBL" id="KIM80406.1"/>
    </source>
</evidence>
<accession>A0A0C3FLL4</accession>
<dbReference type="InParanoid" id="A0A0C3FLL4"/>
<dbReference type="EMBL" id="KN833004">
    <property type="protein sequence ID" value="KIM80406.1"/>
    <property type="molecule type" value="Genomic_DNA"/>
</dbReference>
<sequence>MFSSQTTGPNIGPLHVQLAVSSLVDLVPHHRRPILVDVGAPIDERLQYHPGLARSFLRPVGLTSKGLYLLVGPPVAPYRGFDHQSPVQ</sequence>
<gene>
    <name evidence="1" type="ORF">PILCRDRAFT_532258</name>
</gene>
<evidence type="ECO:0000313" key="2">
    <source>
        <dbReference type="Proteomes" id="UP000054166"/>
    </source>
</evidence>
<protein>
    <submittedName>
        <fullName evidence="1">Uncharacterized protein</fullName>
    </submittedName>
</protein>
<name>A0A0C3FLL4_PILCF</name>
<keyword evidence="2" id="KW-1185">Reference proteome</keyword>
<proteinExistence type="predicted"/>
<organism evidence="1 2">
    <name type="scientific">Piloderma croceum (strain F 1598)</name>
    <dbReference type="NCBI Taxonomy" id="765440"/>
    <lineage>
        <taxon>Eukaryota</taxon>
        <taxon>Fungi</taxon>
        <taxon>Dikarya</taxon>
        <taxon>Basidiomycota</taxon>
        <taxon>Agaricomycotina</taxon>
        <taxon>Agaricomycetes</taxon>
        <taxon>Agaricomycetidae</taxon>
        <taxon>Atheliales</taxon>
        <taxon>Atheliaceae</taxon>
        <taxon>Piloderma</taxon>
    </lineage>
</organism>
<reference evidence="2" key="2">
    <citation type="submission" date="2015-01" db="EMBL/GenBank/DDBJ databases">
        <title>Evolutionary Origins and Diversification of the Mycorrhizal Mutualists.</title>
        <authorList>
            <consortium name="DOE Joint Genome Institute"/>
            <consortium name="Mycorrhizal Genomics Consortium"/>
            <person name="Kohler A."/>
            <person name="Kuo A."/>
            <person name="Nagy L.G."/>
            <person name="Floudas D."/>
            <person name="Copeland A."/>
            <person name="Barry K.W."/>
            <person name="Cichocki N."/>
            <person name="Veneault-Fourrey C."/>
            <person name="LaButti K."/>
            <person name="Lindquist E.A."/>
            <person name="Lipzen A."/>
            <person name="Lundell T."/>
            <person name="Morin E."/>
            <person name="Murat C."/>
            <person name="Riley R."/>
            <person name="Ohm R."/>
            <person name="Sun H."/>
            <person name="Tunlid A."/>
            <person name="Henrissat B."/>
            <person name="Grigoriev I.V."/>
            <person name="Hibbett D.S."/>
            <person name="Martin F."/>
        </authorList>
    </citation>
    <scope>NUCLEOTIDE SEQUENCE [LARGE SCALE GENOMIC DNA]</scope>
    <source>
        <strain evidence="2">F 1598</strain>
    </source>
</reference>
<reference evidence="1 2" key="1">
    <citation type="submission" date="2014-04" db="EMBL/GenBank/DDBJ databases">
        <authorList>
            <consortium name="DOE Joint Genome Institute"/>
            <person name="Kuo A."/>
            <person name="Tarkka M."/>
            <person name="Buscot F."/>
            <person name="Kohler A."/>
            <person name="Nagy L.G."/>
            <person name="Floudas D."/>
            <person name="Copeland A."/>
            <person name="Barry K.W."/>
            <person name="Cichocki N."/>
            <person name="Veneault-Fourrey C."/>
            <person name="LaButti K."/>
            <person name="Lindquist E.A."/>
            <person name="Lipzen A."/>
            <person name="Lundell T."/>
            <person name="Morin E."/>
            <person name="Murat C."/>
            <person name="Sun H."/>
            <person name="Tunlid A."/>
            <person name="Henrissat B."/>
            <person name="Grigoriev I.V."/>
            <person name="Hibbett D.S."/>
            <person name="Martin F."/>
            <person name="Nordberg H.P."/>
            <person name="Cantor M.N."/>
            <person name="Hua S.X."/>
        </authorList>
    </citation>
    <scope>NUCLEOTIDE SEQUENCE [LARGE SCALE GENOMIC DNA]</scope>
    <source>
        <strain evidence="1 2">F 1598</strain>
    </source>
</reference>
<dbReference type="AlphaFoldDB" id="A0A0C3FLL4"/>
<dbReference type="HOGENOM" id="CLU_2469892_0_0_1"/>